<comment type="caution">
    <text evidence="1">The sequence shown here is derived from an EMBL/GenBank/DDBJ whole genome shotgun (WGS) entry which is preliminary data.</text>
</comment>
<reference evidence="1 2" key="1">
    <citation type="submission" date="2024-09" db="EMBL/GenBank/DDBJ databases">
        <authorList>
            <person name="Sun Q."/>
            <person name="Mori K."/>
        </authorList>
    </citation>
    <scope>NUCLEOTIDE SEQUENCE [LARGE SCALE GENOMIC DNA]</scope>
    <source>
        <strain evidence="1 2">JCM 3331</strain>
    </source>
</reference>
<evidence type="ECO:0000313" key="2">
    <source>
        <dbReference type="Proteomes" id="UP001589710"/>
    </source>
</evidence>
<accession>A0ABV5R036</accession>
<dbReference type="EMBL" id="JBHMCG010000006">
    <property type="protein sequence ID" value="MFB9571204.1"/>
    <property type="molecule type" value="Genomic_DNA"/>
</dbReference>
<organism evidence="1 2">
    <name type="scientific">Streptomyces yanii</name>
    <dbReference type="NCBI Taxonomy" id="78510"/>
    <lineage>
        <taxon>Bacteria</taxon>
        <taxon>Bacillati</taxon>
        <taxon>Actinomycetota</taxon>
        <taxon>Actinomycetes</taxon>
        <taxon>Kitasatosporales</taxon>
        <taxon>Streptomycetaceae</taxon>
        <taxon>Streptomyces</taxon>
    </lineage>
</organism>
<evidence type="ECO:0000313" key="1">
    <source>
        <dbReference type="EMBL" id="MFB9571204.1"/>
    </source>
</evidence>
<name>A0ABV5R036_9ACTN</name>
<sequence length="228" mass="23406">MDLLRNQGKIHIEVRERIQQSRGVGGIFRLFRGSQVSQLLGELFALCAQRGVLPPNRVTELLLLIRTEIVSLVVAAETVGEGADEAGLTLADGADGALQCGPLLGDAVAGVIHGPSGFECGCEKTAPIGAEDPCGEEAGDGCDQDLFADPQALGVVGKPRQATMFVRVGLTGVVRDLVAGLAVRCGVAQQAPARAWLPGGGDTGAAGVLHGVVAVHDPPRQLRSGGAH</sequence>
<gene>
    <name evidence="1" type="ORF">ACFFTL_02310</name>
</gene>
<dbReference type="RefSeq" id="WP_345510323.1">
    <property type="nucleotide sequence ID" value="NZ_BAAAXD010000007.1"/>
</dbReference>
<keyword evidence="2" id="KW-1185">Reference proteome</keyword>
<dbReference type="Proteomes" id="UP001589710">
    <property type="component" value="Unassembled WGS sequence"/>
</dbReference>
<protein>
    <submittedName>
        <fullName evidence="1">Uncharacterized protein</fullName>
    </submittedName>
</protein>
<proteinExistence type="predicted"/>